<keyword evidence="3 8" id="KW-0378">Hydrolase</keyword>
<accession>A0A5E4FBX2</accession>
<evidence type="ECO:0000256" key="10">
    <source>
        <dbReference type="RuleBase" id="RU361166"/>
    </source>
</evidence>
<dbReference type="Gene3D" id="1.50.10.10">
    <property type="match status" value="1"/>
</dbReference>
<dbReference type="GO" id="GO:0008810">
    <property type="term" value="F:cellulase activity"/>
    <property type="evidence" value="ECO:0007669"/>
    <property type="project" value="UniProtKB-EC"/>
</dbReference>
<comment type="similarity">
    <text evidence="2 8 10">Belongs to the glycosyl hydrolase 9 (cellulase E) family.</text>
</comment>
<dbReference type="PANTHER" id="PTHR22298">
    <property type="entry name" value="ENDO-1,4-BETA-GLUCANASE"/>
    <property type="match status" value="1"/>
</dbReference>
<evidence type="ECO:0000256" key="5">
    <source>
        <dbReference type="ARBA" id="ARBA00023277"/>
    </source>
</evidence>
<evidence type="ECO:0000256" key="3">
    <source>
        <dbReference type="ARBA" id="ARBA00022801"/>
    </source>
</evidence>
<dbReference type="PROSITE" id="PS00698">
    <property type="entry name" value="GH9_3"/>
    <property type="match status" value="1"/>
</dbReference>
<sequence>MRKDDKWGGAPVEIEAEPATTSDEVKQGWLLKPENKENGGHDHERNIDGKKKKRRIMSKILGSLVSIRSLVVVGVAILVALIIVLVKIAQRNHHHLNSSSPHNYTTALHQALLFFNAQRSGKLPKDNNVSWRGDSCLTDGNSNTKTLVGGYYDAGDASKLSFPASFAMTMLSWSVIEYSAKYEALGELDHVKGIIKWGTDYLLNTFNSSAHSIANVVADVRGGDHDANSHDCWIRPEDIDHPRTGQECYNCPALAAEMASALASASIVFKDNINYSQKLVHGADLLFKFATKQQGAKYAGGADPSSPLYNSTGFWDEFLWGGSWLYLATGNLSYLQLVTNPDLVGHERALWTDPDNRVLSWDNKHAGAFLLLSRLRLFLSYGYPYEQMLKKFHSQTEETMCSYLPVFSSFRRTKGGLIQLNHGRPKPLQYVVYAAFLAQLYSDYIDAISAPGWYCGPTFYSNVELRRFARTQIDYILGKNPRGISYVVGFSEHFPQHVHHRGASIPHNKIKYGCKGGLKWRNSRTPNPNTIVGAMVAGPDKHDNFQDVRFNYNYTEPSLVGNAGLVAALVALSSGSPPAIDRNSMFYAVPPLTSPPPPPPSPWIP</sequence>
<dbReference type="EMBL" id="CABIKO010000092">
    <property type="protein sequence ID" value="VVA25312.1"/>
    <property type="molecule type" value="Genomic_DNA"/>
</dbReference>
<keyword evidence="7 8" id="KW-0624">Polysaccharide degradation</keyword>
<dbReference type="InParanoid" id="A0A5E4FBX2"/>
<evidence type="ECO:0000256" key="8">
    <source>
        <dbReference type="PROSITE-ProRule" id="PRU10059"/>
    </source>
</evidence>
<dbReference type="InterPro" id="IPR033126">
    <property type="entry name" value="Glyco_hydro_9_Asp/Glu_AS"/>
</dbReference>
<dbReference type="AlphaFoldDB" id="A0A5E4FBX2"/>
<dbReference type="OMA" id="GHERALW"/>
<feature type="compositionally biased region" description="Basic and acidic residues" evidence="11">
    <location>
        <begin position="33"/>
        <end position="49"/>
    </location>
</feature>
<dbReference type="PROSITE" id="PS00592">
    <property type="entry name" value="GH9_2"/>
    <property type="match status" value="1"/>
</dbReference>
<protein>
    <recommendedName>
        <fullName evidence="10">Endoglucanase</fullName>
        <ecNumber evidence="10">3.2.1.4</ecNumber>
    </recommendedName>
</protein>
<gene>
    <name evidence="14" type="ORF">ALMOND_2B029303</name>
</gene>
<dbReference type="EC" id="3.2.1.4" evidence="10"/>
<name>A0A5E4FBX2_PRUDU</name>
<evidence type="ECO:0000256" key="11">
    <source>
        <dbReference type="SAM" id="MobiDB-lite"/>
    </source>
</evidence>
<reference evidence="15" key="1">
    <citation type="journal article" date="2020" name="Plant J.">
        <title>Transposons played a major role in the diversification between the closely related almond and peach genomes: results from the almond genome sequence.</title>
        <authorList>
            <person name="Alioto T."/>
            <person name="Alexiou K.G."/>
            <person name="Bardil A."/>
            <person name="Barteri F."/>
            <person name="Castanera R."/>
            <person name="Cruz F."/>
            <person name="Dhingra A."/>
            <person name="Duval H."/>
            <person name="Fernandez I Marti A."/>
            <person name="Frias L."/>
            <person name="Galan B."/>
            <person name="Garcia J.L."/>
            <person name="Howad W."/>
            <person name="Gomez-Garrido J."/>
            <person name="Gut M."/>
            <person name="Julca I."/>
            <person name="Morata J."/>
            <person name="Puigdomenech P."/>
            <person name="Ribeca P."/>
            <person name="Rubio Cabetas M.J."/>
            <person name="Vlasova A."/>
            <person name="Wirthensohn M."/>
            <person name="Garcia-Mas J."/>
            <person name="Gabaldon T."/>
            <person name="Casacuberta J.M."/>
            <person name="Arus P."/>
        </authorList>
    </citation>
    <scope>NUCLEOTIDE SEQUENCE [LARGE SCALE GENOMIC DNA]</scope>
    <source>
        <strain evidence="15">cv. Texas</strain>
    </source>
</reference>
<evidence type="ECO:0000313" key="14">
    <source>
        <dbReference type="EMBL" id="VVA25312.1"/>
    </source>
</evidence>
<dbReference type="FunFam" id="1.50.10.10:FF:000020">
    <property type="entry name" value="Endoglucanase"/>
    <property type="match status" value="1"/>
</dbReference>
<proteinExistence type="inferred from homology"/>
<dbReference type="InterPro" id="IPR018221">
    <property type="entry name" value="Glyco_hydro_9_His_AS"/>
</dbReference>
<keyword evidence="6 8" id="KW-0326">Glycosidase</keyword>
<evidence type="ECO:0000313" key="15">
    <source>
        <dbReference type="Proteomes" id="UP000327085"/>
    </source>
</evidence>
<comment type="catalytic activity">
    <reaction evidence="1 10">
        <text>Endohydrolysis of (1-&gt;4)-beta-D-glucosidic linkages in cellulose, lichenin and cereal beta-D-glucans.</text>
        <dbReference type="EC" id="3.2.1.4"/>
    </reaction>
</comment>
<evidence type="ECO:0000256" key="12">
    <source>
        <dbReference type="SAM" id="Phobius"/>
    </source>
</evidence>
<dbReference type="GO" id="GO:0030245">
    <property type="term" value="P:cellulose catabolic process"/>
    <property type="evidence" value="ECO:0007669"/>
    <property type="project" value="UniProtKB-KW"/>
</dbReference>
<feature type="active site" evidence="8">
    <location>
        <position position="499"/>
    </location>
</feature>
<feature type="region of interest" description="Disordered" evidence="11">
    <location>
        <begin position="1"/>
        <end position="23"/>
    </location>
</feature>
<feature type="active site" evidence="9">
    <location>
        <position position="556"/>
    </location>
</feature>
<keyword evidence="5 8" id="KW-0119">Carbohydrate metabolism</keyword>
<feature type="domain" description="Glycoside hydrolase family 9" evidence="13">
    <location>
        <begin position="104"/>
        <end position="569"/>
    </location>
</feature>
<dbReference type="Proteomes" id="UP000327085">
    <property type="component" value="Chromosome 8"/>
</dbReference>
<feature type="transmembrane region" description="Helical" evidence="12">
    <location>
        <begin position="60"/>
        <end position="86"/>
    </location>
</feature>
<evidence type="ECO:0000256" key="4">
    <source>
        <dbReference type="ARBA" id="ARBA00023001"/>
    </source>
</evidence>
<organism evidence="14 15">
    <name type="scientific">Prunus dulcis</name>
    <name type="common">Almond</name>
    <name type="synonym">Amygdalus dulcis</name>
    <dbReference type="NCBI Taxonomy" id="3755"/>
    <lineage>
        <taxon>Eukaryota</taxon>
        <taxon>Viridiplantae</taxon>
        <taxon>Streptophyta</taxon>
        <taxon>Embryophyta</taxon>
        <taxon>Tracheophyta</taxon>
        <taxon>Spermatophyta</taxon>
        <taxon>Magnoliopsida</taxon>
        <taxon>eudicotyledons</taxon>
        <taxon>Gunneridae</taxon>
        <taxon>Pentapetalae</taxon>
        <taxon>rosids</taxon>
        <taxon>fabids</taxon>
        <taxon>Rosales</taxon>
        <taxon>Rosaceae</taxon>
        <taxon>Amygdaloideae</taxon>
        <taxon>Amygdaleae</taxon>
        <taxon>Prunus</taxon>
    </lineage>
</organism>
<dbReference type="Pfam" id="PF00759">
    <property type="entry name" value="Glyco_hydro_9"/>
    <property type="match status" value="1"/>
</dbReference>
<evidence type="ECO:0000256" key="1">
    <source>
        <dbReference type="ARBA" id="ARBA00000966"/>
    </source>
</evidence>
<evidence type="ECO:0000259" key="13">
    <source>
        <dbReference type="Pfam" id="PF00759"/>
    </source>
</evidence>
<feature type="region of interest" description="Disordered" evidence="11">
    <location>
        <begin position="32"/>
        <end position="51"/>
    </location>
</feature>
<dbReference type="InterPro" id="IPR012341">
    <property type="entry name" value="6hp_glycosidase-like_sf"/>
</dbReference>
<dbReference type="InterPro" id="IPR001701">
    <property type="entry name" value="Glyco_hydro_9"/>
</dbReference>
<dbReference type="Gramene" id="VVA25312">
    <property type="protein sequence ID" value="VVA25312"/>
    <property type="gene ID" value="Prudul26B029303"/>
</dbReference>
<dbReference type="SUPFAM" id="SSF48208">
    <property type="entry name" value="Six-hairpin glycosidases"/>
    <property type="match status" value="1"/>
</dbReference>
<feature type="active site" evidence="9">
    <location>
        <position position="547"/>
    </location>
</feature>
<dbReference type="InterPro" id="IPR008928">
    <property type="entry name" value="6-hairpin_glycosidase_sf"/>
</dbReference>
<evidence type="ECO:0000256" key="6">
    <source>
        <dbReference type="ARBA" id="ARBA00023295"/>
    </source>
</evidence>
<evidence type="ECO:0000256" key="7">
    <source>
        <dbReference type="ARBA" id="ARBA00023326"/>
    </source>
</evidence>
<keyword evidence="12" id="KW-0472">Membrane</keyword>
<keyword evidence="4 10" id="KW-0136">Cellulose degradation</keyword>
<keyword evidence="12" id="KW-1133">Transmembrane helix</keyword>
<evidence type="ECO:0000256" key="2">
    <source>
        <dbReference type="ARBA" id="ARBA00007072"/>
    </source>
</evidence>
<keyword evidence="12" id="KW-0812">Transmembrane</keyword>
<evidence type="ECO:0000256" key="9">
    <source>
        <dbReference type="PROSITE-ProRule" id="PRU10060"/>
    </source>
</evidence>